<keyword evidence="2" id="KW-0119">Carbohydrate metabolism</keyword>
<dbReference type="EMBL" id="SJPL01000001">
    <property type="protein sequence ID" value="TWT70661.1"/>
    <property type="molecule type" value="Genomic_DNA"/>
</dbReference>
<dbReference type="InterPro" id="IPR017853">
    <property type="entry name" value="GH"/>
</dbReference>
<gene>
    <name evidence="6" type="ORF">Pan14r_29680</name>
</gene>
<feature type="domain" description="GH10" evidence="5">
    <location>
        <begin position="193"/>
        <end position="290"/>
    </location>
</feature>
<evidence type="ECO:0000259" key="5">
    <source>
        <dbReference type="Pfam" id="PF00331"/>
    </source>
</evidence>
<dbReference type="RefSeq" id="WP_145302278.1">
    <property type="nucleotide sequence ID" value="NZ_CP036319.1"/>
</dbReference>
<dbReference type="Gene3D" id="3.20.20.80">
    <property type="entry name" value="Glycosidases"/>
    <property type="match status" value="1"/>
</dbReference>
<dbReference type="GO" id="GO:0004553">
    <property type="term" value="F:hydrolase activity, hydrolyzing O-glycosyl compounds"/>
    <property type="evidence" value="ECO:0007669"/>
    <property type="project" value="InterPro"/>
</dbReference>
<name>A0A5C5Y854_9PLAN</name>
<protein>
    <recommendedName>
        <fullName evidence="5">GH10 domain-containing protein</fullName>
    </recommendedName>
</protein>
<evidence type="ECO:0000313" key="6">
    <source>
        <dbReference type="EMBL" id="TWT70661.1"/>
    </source>
</evidence>
<dbReference type="GO" id="GO:0000272">
    <property type="term" value="P:polysaccharide catabolic process"/>
    <property type="evidence" value="ECO:0007669"/>
    <property type="project" value="UniProtKB-KW"/>
</dbReference>
<keyword evidence="1" id="KW-0378">Hydrolase</keyword>
<dbReference type="SUPFAM" id="SSF51445">
    <property type="entry name" value="(Trans)glycosidases"/>
    <property type="match status" value="1"/>
</dbReference>
<evidence type="ECO:0000256" key="4">
    <source>
        <dbReference type="SAM" id="MobiDB-lite"/>
    </source>
</evidence>
<proteinExistence type="predicted"/>
<accession>A0A5C5Y854</accession>
<evidence type="ECO:0000256" key="3">
    <source>
        <dbReference type="ARBA" id="ARBA00023326"/>
    </source>
</evidence>
<keyword evidence="7" id="KW-1185">Reference proteome</keyword>
<evidence type="ECO:0000256" key="1">
    <source>
        <dbReference type="ARBA" id="ARBA00022801"/>
    </source>
</evidence>
<dbReference type="OrthoDB" id="290971at2"/>
<sequence length="498" mass="55394">MGQIHFEVPSSAQSLFDQTRWSEAYICGIEGIPWQCQVKYQAPRLTISRAIHSSGKLHLVCPVGDLGPRTLSTCSLRESQEPYSLFVELARGCCYRAQNQADIWRRAGLTLDKQFDQLVRQGVQRFLDSVRDRDRKGSPPEAALEAIEFFERAIDRLGESYTTQSIAFRKRQEPRIGTMVAASVLPPGPTSETSRDAFKQTFNAAMVRLNWGDIENDHGRYDFDAAKQSIDWCIGSGLRVVGGPLIDFRTRLMPHWLYVLEDNFETLLTAIIQFAEQTVKQLKGKVHLWNCASGLNTQGPIRLDDEQAMRIAVGILQTVRRLDPGTPAIMSFDQPFGEYLSRERNGISPLHFADALARSGLGMAGLGLDLRYHYRDDHTDPRSVVDFSLMLDRWSTLGLPLMVHLGVPGGSGIDPNATAPSDTNLPGETGTDGGTQQSEIAVPLLKTLLAKHCVHAIVWDGWSDAEPHVNSHSGLLDVGGKPRPVLSFLQQLRQDYLC</sequence>
<keyword evidence="3" id="KW-0624">Polysaccharide degradation</keyword>
<dbReference type="Pfam" id="PF00331">
    <property type="entry name" value="Glyco_hydro_10"/>
    <property type="match status" value="1"/>
</dbReference>
<evidence type="ECO:0000313" key="7">
    <source>
        <dbReference type="Proteomes" id="UP000317238"/>
    </source>
</evidence>
<reference evidence="6 7" key="1">
    <citation type="submission" date="2019-02" db="EMBL/GenBank/DDBJ databases">
        <title>Deep-cultivation of Planctomycetes and their phenomic and genomic characterization uncovers novel biology.</title>
        <authorList>
            <person name="Wiegand S."/>
            <person name="Jogler M."/>
            <person name="Boedeker C."/>
            <person name="Pinto D."/>
            <person name="Vollmers J."/>
            <person name="Rivas-Marin E."/>
            <person name="Kohn T."/>
            <person name="Peeters S.H."/>
            <person name="Heuer A."/>
            <person name="Rast P."/>
            <person name="Oberbeckmann S."/>
            <person name="Bunk B."/>
            <person name="Jeske O."/>
            <person name="Meyerdierks A."/>
            <person name="Storesund J.E."/>
            <person name="Kallscheuer N."/>
            <person name="Luecker S."/>
            <person name="Lage O.M."/>
            <person name="Pohl T."/>
            <person name="Merkel B.J."/>
            <person name="Hornburger P."/>
            <person name="Mueller R.-W."/>
            <person name="Bruemmer F."/>
            <person name="Labrenz M."/>
            <person name="Spormann A.M."/>
            <person name="Op Den Camp H."/>
            <person name="Overmann J."/>
            <person name="Amann R."/>
            <person name="Jetten M.S.M."/>
            <person name="Mascher T."/>
            <person name="Medema M.H."/>
            <person name="Devos D.P."/>
            <person name="Kaster A.-K."/>
            <person name="Ovreas L."/>
            <person name="Rohde M."/>
            <person name="Galperin M.Y."/>
            <person name="Jogler C."/>
        </authorList>
    </citation>
    <scope>NUCLEOTIDE SEQUENCE [LARGE SCALE GENOMIC DNA]</scope>
    <source>
        <strain evidence="6 7">Pan14r</strain>
    </source>
</reference>
<dbReference type="InterPro" id="IPR001000">
    <property type="entry name" value="GH10_dom"/>
</dbReference>
<dbReference type="AlphaFoldDB" id="A0A5C5Y854"/>
<feature type="region of interest" description="Disordered" evidence="4">
    <location>
        <begin position="412"/>
        <end position="436"/>
    </location>
</feature>
<dbReference type="Proteomes" id="UP000317238">
    <property type="component" value="Unassembled WGS sequence"/>
</dbReference>
<evidence type="ECO:0000256" key="2">
    <source>
        <dbReference type="ARBA" id="ARBA00023277"/>
    </source>
</evidence>
<organism evidence="6 7">
    <name type="scientific">Crateriforma conspicua</name>
    <dbReference type="NCBI Taxonomy" id="2527996"/>
    <lineage>
        <taxon>Bacteria</taxon>
        <taxon>Pseudomonadati</taxon>
        <taxon>Planctomycetota</taxon>
        <taxon>Planctomycetia</taxon>
        <taxon>Planctomycetales</taxon>
        <taxon>Planctomycetaceae</taxon>
        <taxon>Crateriforma</taxon>
    </lineage>
</organism>
<comment type="caution">
    <text evidence="6">The sequence shown here is derived from an EMBL/GenBank/DDBJ whole genome shotgun (WGS) entry which is preliminary data.</text>
</comment>